<feature type="region of interest" description="Disordered" evidence="1">
    <location>
        <begin position="153"/>
        <end position="172"/>
    </location>
</feature>
<evidence type="ECO:0000313" key="3">
    <source>
        <dbReference type="Proteomes" id="UP000649617"/>
    </source>
</evidence>
<keyword evidence="3" id="KW-1185">Reference proteome</keyword>
<dbReference type="Proteomes" id="UP000649617">
    <property type="component" value="Unassembled WGS sequence"/>
</dbReference>
<feature type="region of interest" description="Disordered" evidence="1">
    <location>
        <begin position="48"/>
        <end position="100"/>
    </location>
</feature>
<proteinExistence type="predicted"/>
<gene>
    <name evidence="2" type="ORF">SPIL2461_LOCUS3354</name>
</gene>
<organism evidence="2 3">
    <name type="scientific">Symbiodinium pilosum</name>
    <name type="common">Dinoflagellate</name>
    <dbReference type="NCBI Taxonomy" id="2952"/>
    <lineage>
        <taxon>Eukaryota</taxon>
        <taxon>Sar</taxon>
        <taxon>Alveolata</taxon>
        <taxon>Dinophyceae</taxon>
        <taxon>Suessiales</taxon>
        <taxon>Symbiodiniaceae</taxon>
        <taxon>Symbiodinium</taxon>
    </lineage>
</organism>
<feature type="compositionally biased region" description="Low complexity" evidence="1">
    <location>
        <begin position="75"/>
        <end position="85"/>
    </location>
</feature>
<reference evidence="2" key="1">
    <citation type="submission" date="2021-02" db="EMBL/GenBank/DDBJ databases">
        <authorList>
            <person name="Dougan E. K."/>
            <person name="Rhodes N."/>
            <person name="Thang M."/>
            <person name="Chan C."/>
        </authorList>
    </citation>
    <scope>NUCLEOTIDE SEQUENCE</scope>
</reference>
<feature type="compositionally biased region" description="Polar residues" evidence="1">
    <location>
        <begin position="160"/>
        <end position="172"/>
    </location>
</feature>
<dbReference type="OrthoDB" id="444907at2759"/>
<dbReference type="AlphaFoldDB" id="A0A812KR55"/>
<comment type="caution">
    <text evidence="2">The sequence shown here is derived from an EMBL/GenBank/DDBJ whole genome shotgun (WGS) entry which is preliminary data.</text>
</comment>
<evidence type="ECO:0000313" key="2">
    <source>
        <dbReference type="EMBL" id="CAE7228647.1"/>
    </source>
</evidence>
<evidence type="ECO:0000256" key="1">
    <source>
        <dbReference type="SAM" id="MobiDB-lite"/>
    </source>
</evidence>
<dbReference type="EMBL" id="CAJNIZ010004069">
    <property type="protein sequence ID" value="CAE7228647.1"/>
    <property type="molecule type" value="Genomic_DNA"/>
</dbReference>
<protein>
    <submittedName>
        <fullName evidence="2">Uncharacterized protein</fullName>
    </submittedName>
</protein>
<name>A0A812KR55_SYMPI</name>
<accession>A0A812KR55</accession>
<sequence length="172" mass="18551">MKFLNTTATSPLPVAVPAPLASTELHVHRVSGDWASWGLRFLDPGPGKVHTHDAKTSVQDPHSLRHFLPDKADSDASAATSSSDDQPTLVDPRDTQVPAVPRRPLNWEALLSLATCVGLYRKGSTAYGRPRAMLQMTEQVTWDTPGVRAPTEEHALLNDQPAQTEQTGLGGS</sequence>